<evidence type="ECO:0000256" key="5">
    <source>
        <dbReference type="ARBA" id="ARBA00023125"/>
    </source>
</evidence>
<dbReference type="Gene3D" id="3.30.1490.190">
    <property type="match status" value="1"/>
</dbReference>
<feature type="binding site" evidence="7">
    <location>
        <position position="113"/>
    </location>
    <ligand>
        <name>Zn(2+)</name>
        <dbReference type="ChEBI" id="CHEBI:29105"/>
    </ligand>
</feature>
<keyword evidence="3 7" id="KW-0862">Zinc</keyword>
<organism evidence="8 9">
    <name type="scientific">Paraferrimonas haliotis</name>
    <dbReference type="NCBI Taxonomy" id="2013866"/>
    <lineage>
        <taxon>Bacteria</taxon>
        <taxon>Pseudomonadati</taxon>
        <taxon>Pseudomonadota</taxon>
        <taxon>Gammaproteobacteria</taxon>
        <taxon>Alteromonadales</taxon>
        <taxon>Ferrimonadaceae</taxon>
        <taxon>Paraferrimonas</taxon>
    </lineage>
</organism>
<keyword evidence="4" id="KW-0805">Transcription regulation</keyword>
<name>A0AA37TMH6_9GAMM</name>
<evidence type="ECO:0000256" key="4">
    <source>
        <dbReference type="ARBA" id="ARBA00023015"/>
    </source>
</evidence>
<keyword evidence="5" id="KW-0238">DNA-binding</keyword>
<reference evidence="8 9" key="1">
    <citation type="journal article" date="2014" name="Int. J. Syst. Evol. Microbiol.">
        <title>Complete genome sequence of Corynebacterium casei LMG S-19264T (=DSM 44701T), isolated from a smear-ripened cheese.</title>
        <authorList>
            <consortium name="US DOE Joint Genome Institute (JGI-PGF)"/>
            <person name="Walter F."/>
            <person name="Albersmeier A."/>
            <person name="Kalinowski J."/>
            <person name="Ruckert C."/>
        </authorList>
    </citation>
    <scope>NUCLEOTIDE SEQUENCE [LARGE SCALE GENOMIC DNA]</scope>
    <source>
        <strain evidence="8 9">NBRC 112785</strain>
    </source>
</reference>
<comment type="similarity">
    <text evidence="1">Belongs to the Fur family.</text>
</comment>
<evidence type="ECO:0000256" key="3">
    <source>
        <dbReference type="ARBA" id="ARBA00022833"/>
    </source>
</evidence>
<dbReference type="Gene3D" id="1.10.10.10">
    <property type="entry name" value="Winged helix-like DNA-binding domain superfamily/Winged helix DNA-binding domain"/>
    <property type="match status" value="1"/>
</dbReference>
<feature type="binding site" evidence="7">
    <location>
        <position position="154"/>
    </location>
    <ligand>
        <name>Zn(2+)</name>
        <dbReference type="ChEBI" id="CHEBI:29105"/>
    </ligand>
</feature>
<dbReference type="AlphaFoldDB" id="A0AA37TMH6"/>
<evidence type="ECO:0000256" key="2">
    <source>
        <dbReference type="ARBA" id="ARBA00022491"/>
    </source>
</evidence>
<comment type="caution">
    <text evidence="8">The sequence shown here is derived from an EMBL/GenBank/DDBJ whole genome shotgun (WGS) entry which is preliminary data.</text>
</comment>
<keyword evidence="2" id="KW-0678">Repressor</keyword>
<dbReference type="Pfam" id="PF01475">
    <property type="entry name" value="FUR"/>
    <property type="match status" value="1"/>
</dbReference>
<evidence type="ECO:0000256" key="1">
    <source>
        <dbReference type="ARBA" id="ARBA00007957"/>
    </source>
</evidence>
<dbReference type="InterPro" id="IPR036388">
    <property type="entry name" value="WH-like_DNA-bd_sf"/>
</dbReference>
<evidence type="ECO:0000313" key="9">
    <source>
        <dbReference type="Proteomes" id="UP001157439"/>
    </source>
</evidence>
<evidence type="ECO:0000256" key="7">
    <source>
        <dbReference type="PIRSR" id="PIRSR602481-1"/>
    </source>
</evidence>
<dbReference type="GO" id="GO:0045892">
    <property type="term" value="P:negative regulation of DNA-templated transcription"/>
    <property type="evidence" value="ECO:0007669"/>
    <property type="project" value="TreeGrafter"/>
</dbReference>
<proteinExistence type="inferred from homology"/>
<dbReference type="PANTHER" id="PTHR33202">
    <property type="entry name" value="ZINC UPTAKE REGULATION PROTEIN"/>
    <property type="match status" value="1"/>
</dbReference>
<feature type="binding site" evidence="7">
    <location>
        <position position="151"/>
    </location>
    <ligand>
        <name>Zn(2+)</name>
        <dbReference type="ChEBI" id="CHEBI:29105"/>
    </ligand>
</feature>
<dbReference type="InterPro" id="IPR043135">
    <property type="entry name" value="Fur_C"/>
</dbReference>
<dbReference type="PANTHER" id="PTHR33202:SF6">
    <property type="entry name" value="ZINC UPTAKE REGULATION PROTEIN"/>
    <property type="match status" value="1"/>
</dbReference>
<dbReference type="GO" id="GO:0000976">
    <property type="term" value="F:transcription cis-regulatory region binding"/>
    <property type="evidence" value="ECO:0007669"/>
    <property type="project" value="TreeGrafter"/>
</dbReference>
<dbReference type="SUPFAM" id="SSF46785">
    <property type="entry name" value="Winged helix' DNA-binding domain"/>
    <property type="match status" value="1"/>
</dbReference>
<evidence type="ECO:0000256" key="6">
    <source>
        <dbReference type="ARBA" id="ARBA00023163"/>
    </source>
</evidence>
<dbReference type="Proteomes" id="UP001157439">
    <property type="component" value="Unassembled WGS sequence"/>
</dbReference>
<evidence type="ECO:0000313" key="8">
    <source>
        <dbReference type="EMBL" id="GLS83023.1"/>
    </source>
</evidence>
<keyword evidence="6" id="KW-0804">Transcription</keyword>
<accession>A0AA37TMH6</accession>
<dbReference type="GO" id="GO:0008270">
    <property type="term" value="F:zinc ion binding"/>
    <property type="evidence" value="ECO:0007669"/>
    <property type="project" value="TreeGrafter"/>
</dbReference>
<dbReference type="InterPro" id="IPR036390">
    <property type="entry name" value="WH_DNA-bd_sf"/>
</dbReference>
<feature type="binding site" evidence="7">
    <location>
        <position position="110"/>
    </location>
    <ligand>
        <name>Zn(2+)</name>
        <dbReference type="ChEBI" id="CHEBI:29105"/>
    </ligand>
</feature>
<comment type="cofactor">
    <cofactor evidence="7">
        <name>Zn(2+)</name>
        <dbReference type="ChEBI" id="CHEBI:29105"/>
    </cofactor>
    <text evidence="7">Binds 1 zinc ion per subunit.</text>
</comment>
<keyword evidence="9" id="KW-1185">Reference proteome</keyword>
<dbReference type="RefSeq" id="WP_095499948.1">
    <property type="nucleotide sequence ID" value="NZ_BSPO01000002.1"/>
</dbReference>
<keyword evidence="7" id="KW-0479">Metal-binding</keyword>
<protein>
    <submittedName>
        <fullName evidence="8">Fur family transcriptional regulator</fullName>
    </submittedName>
</protein>
<dbReference type="GO" id="GO:1900376">
    <property type="term" value="P:regulation of secondary metabolite biosynthetic process"/>
    <property type="evidence" value="ECO:0007669"/>
    <property type="project" value="TreeGrafter"/>
</dbReference>
<gene>
    <name evidence="8" type="ORF">GCM10007894_10000</name>
</gene>
<dbReference type="GO" id="GO:0005829">
    <property type="term" value="C:cytosol"/>
    <property type="evidence" value="ECO:0007669"/>
    <property type="project" value="TreeGrafter"/>
</dbReference>
<dbReference type="EMBL" id="BSPO01000002">
    <property type="protein sequence ID" value="GLS83023.1"/>
    <property type="molecule type" value="Genomic_DNA"/>
</dbReference>
<sequence>MSASRPNSKRSTILRKAEQLCEQHGVKLTLKRKNVLCVLLDSTTPLSAYEIANAYQQTYQESLAPMSVYRMLDTLASLSLVHKLSSENKYLACSHISCDHAHQVPQFLICKSCGKVAEKGIQDSVVQALQQSIEQADFQLLNSQIELQCLCNECASANQND</sequence>
<dbReference type="InterPro" id="IPR002481">
    <property type="entry name" value="FUR"/>
</dbReference>
<dbReference type="GO" id="GO:0003700">
    <property type="term" value="F:DNA-binding transcription factor activity"/>
    <property type="evidence" value="ECO:0007669"/>
    <property type="project" value="InterPro"/>
</dbReference>